<evidence type="ECO:0000256" key="4">
    <source>
        <dbReference type="RuleBase" id="RU000628"/>
    </source>
</evidence>
<dbReference type="Gene3D" id="1.10.110.10">
    <property type="entry name" value="Plant lipid-transfer and hydrophobic proteins"/>
    <property type="match status" value="1"/>
</dbReference>
<evidence type="ECO:0000256" key="2">
    <source>
        <dbReference type="ARBA" id="ARBA00022448"/>
    </source>
</evidence>
<evidence type="ECO:0000313" key="7">
    <source>
        <dbReference type="EMBL" id="KAK6129486.1"/>
    </source>
</evidence>
<comment type="caution">
    <text evidence="7">The sequence shown here is derived from an EMBL/GenBank/DDBJ whole genome shotgun (WGS) entry which is preliminary data.</text>
</comment>
<comment type="function">
    <text evidence="4">Plant non-specific lipid-transfer proteins transfer phospholipids as well as galactolipids across membranes. May play a role in wax or cutin deposition in the cell walls of expanding epidermal cells and certain secretory tissues.</text>
</comment>
<dbReference type="PANTHER" id="PTHR33076">
    <property type="entry name" value="NON-SPECIFIC LIPID-TRANSFER PROTEIN 2-RELATED"/>
    <property type="match status" value="1"/>
</dbReference>
<organism evidence="7 8">
    <name type="scientific">Rehmannia glutinosa</name>
    <name type="common">Chinese foxglove</name>
    <dbReference type="NCBI Taxonomy" id="99300"/>
    <lineage>
        <taxon>Eukaryota</taxon>
        <taxon>Viridiplantae</taxon>
        <taxon>Streptophyta</taxon>
        <taxon>Embryophyta</taxon>
        <taxon>Tracheophyta</taxon>
        <taxon>Spermatophyta</taxon>
        <taxon>Magnoliopsida</taxon>
        <taxon>eudicotyledons</taxon>
        <taxon>Gunneridae</taxon>
        <taxon>Pentapetalae</taxon>
        <taxon>asterids</taxon>
        <taxon>lamiids</taxon>
        <taxon>Lamiales</taxon>
        <taxon>Orobanchaceae</taxon>
        <taxon>Rehmannieae</taxon>
        <taxon>Rehmannia</taxon>
    </lineage>
</organism>
<evidence type="ECO:0000313" key="8">
    <source>
        <dbReference type="Proteomes" id="UP001318860"/>
    </source>
</evidence>
<dbReference type="SUPFAM" id="SSF47699">
    <property type="entry name" value="Bifunctional inhibitor/lipid-transfer protein/seed storage 2S albumin"/>
    <property type="match status" value="1"/>
</dbReference>
<gene>
    <name evidence="7" type="ORF">DH2020_036775</name>
</gene>
<keyword evidence="8" id="KW-1185">Reference proteome</keyword>
<dbReference type="SMART" id="SM00499">
    <property type="entry name" value="AAI"/>
    <property type="match status" value="1"/>
</dbReference>
<evidence type="ECO:0000256" key="5">
    <source>
        <dbReference type="SAM" id="SignalP"/>
    </source>
</evidence>
<dbReference type="CDD" id="cd01960">
    <property type="entry name" value="nsLTP1"/>
    <property type="match status" value="1"/>
</dbReference>
<dbReference type="Proteomes" id="UP001318860">
    <property type="component" value="Unassembled WGS sequence"/>
</dbReference>
<feature type="chain" id="PRO_5046694490" description="Non-specific lipid-transfer protein" evidence="5">
    <location>
        <begin position="28"/>
        <end position="165"/>
    </location>
</feature>
<dbReference type="InterPro" id="IPR036312">
    <property type="entry name" value="Bifun_inhib/LTP/seed_sf"/>
</dbReference>
<dbReference type="InterPro" id="IPR016140">
    <property type="entry name" value="Bifunc_inhib/LTP/seed_store"/>
</dbReference>
<protein>
    <recommendedName>
        <fullName evidence="4">Non-specific lipid-transfer protein</fullName>
    </recommendedName>
</protein>
<sequence length="165" mass="16774">MAALFKSMCVALIAAVLVAAVAPPAEAAISCGTVISYLGPCLPYVTNRGPLGGCCGGVRGLYGAAKSTPDRQSVCGCLKSLAGSYGGVNLGKAAGLPKQCGVNIPYKISPSTDCSKYVQSPFKYFFSGHKCGAIGDPNIIDSFIYGEELADDLSGPLRSIGSGPE</sequence>
<keyword evidence="2 4" id="KW-0813">Transport</keyword>
<accession>A0ABR0V3G4</accession>
<dbReference type="EMBL" id="JABTTQ020001638">
    <property type="protein sequence ID" value="KAK6129486.1"/>
    <property type="molecule type" value="Genomic_DNA"/>
</dbReference>
<dbReference type="Pfam" id="PF00234">
    <property type="entry name" value="Tryp_alpha_amyl"/>
    <property type="match status" value="1"/>
</dbReference>
<evidence type="ECO:0000259" key="6">
    <source>
        <dbReference type="SMART" id="SM00499"/>
    </source>
</evidence>
<feature type="signal peptide" evidence="5">
    <location>
        <begin position="1"/>
        <end position="27"/>
    </location>
</feature>
<feature type="domain" description="Bifunctional inhibitor/plant lipid transfer protein/seed storage helical" evidence="6">
    <location>
        <begin position="31"/>
        <end position="114"/>
    </location>
</feature>
<evidence type="ECO:0000256" key="1">
    <source>
        <dbReference type="ARBA" id="ARBA00009748"/>
    </source>
</evidence>
<reference evidence="7 8" key="1">
    <citation type="journal article" date="2021" name="Comput. Struct. Biotechnol. J.">
        <title>De novo genome assembly of the potent medicinal plant Rehmannia glutinosa using nanopore technology.</title>
        <authorList>
            <person name="Ma L."/>
            <person name="Dong C."/>
            <person name="Song C."/>
            <person name="Wang X."/>
            <person name="Zheng X."/>
            <person name="Niu Y."/>
            <person name="Chen S."/>
            <person name="Feng W."/>
        </authorList>
    </citation>
    <scope>NUCLEOTIDE SEQUENCE [LARGE SCALE GENOMIC DNA]</scope>
    <source>
        <strain evidence="7">DH-2019</strain>
    </source>
</reference>
<proteinExistence type="inferred from homology"/>
<keyword evidence="5" id="KW-0732">Signal</keyword>
<name>A0ABR0V3G4_REHGL</name>
<keyword evidence="3 4" id="KW-0446">Lipid-binding</keyword>
<comment type="similarity">
    <text evidence="1 4">Belongs to the plant LTP family.</text>
</comment>
<dbReference type="InterPro" id="IPR000528">
    <property type="entry name" value="Plant_nsLTP"/>
</dbReference>
<dbReference type="PRINTS" id="PR00382">
    <property type="entry name" value="LIPIDTRNSFER"/>
</dbReference>
<evidence type="ECO:0000256" key="3">
    <source>
        <dbReference type="ARBA" id="ARBA00023121"/>
    </source>
</evidence>